<evidence type="ECO:0000256" key="1">
    <source>
        <dbReference type="SAM" id="MobiDB-lite"/>
    </source>
</evidence>
<organism evidence="2 3">
    <name type="scientific">Erythroxylum novogranatense</name>
    <dbReference type="NCBI Taxonomy" id="1862640"/>
    <lineage>
        <taxon>Eukaryota</taxon>
        <taxon>Viridiplantae</taxon>
        <taxon>Streptophyta</taxon>
        <taxon>Embryophyta</taxon>
        <taxon>Tracheophyta</taxon>
        <taxon>Spermatophyta</taxon>
        <taxon>Magnoliopsida</taxon>
        <taxon>eudicotyledons</taxon>
        <taxon>Gunneridae</taxon>
        <taxon>Pentapetalae</taxon>
        <taxon>rosids</taxon>
        <taxon>fabids</taxon>
        <taxon>Malpighiales</taxon>
        <taxon>Erythroxylaceae</taxon>
        <taxon>Erythroxylum</taxon>
    </lineage>
</organism>
<feature type="compositionally biased region" description="Polar residues" evidence="1">
    <location>
        <begin position="64"/>
        <end position="73"/>
    </location>
</feature>
<evidence type="ECO:0000313" key="3">
    <source>
        <dbReference type="Proteomes" id="UP001159364"/>
    </source>
</evidence>
<dbReference type="AlphaFoldDB" id="A0AAV8U1C8"/>
<reference evidence="2 3" key="1">
    <citation type="submission" date="2021-09" db="EMBL/GenBank/DDBJ databases">
        <title>Genomic insights and catalytic innovation underlie evolution of tropane alkaloids biosynthesis.</title>
        <authorList>
            <person name="Wang Y.-J."/>
            <person name="Tian T."/>
            <person name="Huang J.-P."/>
            <person name="Huang S.-X."/>
        </authorList>
    </citation>
    <scope>NUCLEOTIDE SEQUENCE [LARGE SCALE GENOMIC DNA]</scope>
    <source>
        <strain evidence="2">KIB-2018</strain>
        <tissue evidence="2">Leaf</tissue>
    </source>
</reference>
<dbReference type="EMBL" id="JAIWQS010000002">
    <property type="protein sequence ID" value="KAJ8772993.1"/>
    <property type="molecule type" value="Genomic_DNA"/>
</dbReference>
<gene>
    <name evidence="2" type="ORF">K2173_028170</name>
</gene>
<feature type="region of interest" description="Disordered" evidence="1">
    <location>
        <begin position="25"/>
        <end position="48"/>
    </location>
</feature>
<feature type="region of interest" description="Disordered" evidence="1">
    <location>
        <begin position="60"/>
        <end position="89"/>
    </location>
</feature>
<evidence type="ECO:0000313" key="2">
    <source>
        <dbReference type="EMBL" id="KAJ8772993.1"/>
    </source>
</evidence>
<accession>A0AAV8U1C8</accession>
<feature type="compositionally biased region" description="Basic and acidic residues" evidence="1">
    <location>
        <begin position="26"/>
        <end position="44"/>
    </location>
</feature>
<proteinExistence type="predicted"/>
<dbReference type="Proteomes" id="UP001159364">
    <property type="component" value="Linkage Group LG02"/>
</dbReference>
<comment type="caution">
    <text evidence="2">The sequence shown here is derived from an EMBL/GenBank/DDBJ whole genome shotgun (WGS) entry which is preliminary data.</text>
</comment>
<protein>
    <submittedName>
        <fullName evidence="2">Uncharacterized protein</fullName>
    </submittedName>
</protein>
<sequence length="132" mass="14357">MSVNSRMDNKTMSKTNTESIFTFMEKNGDQSHGKAQEVSDDSPKEANVLPPLIGATFTYIPDKGSTSKGQASNMGGVFHTTRPPNIVGNTEGTMEFDTVNNQMNDVDIALDIEDNSMEANVLAEQNHMVIAN</sequence>
<keyword evidence="3" id="KW-1185">Reference proteome</keyword>
<name>A0AAV8U1C8_9ROSI</name>